<accession>A0ACC1XB97</accession>
<comment type="caution">
    <text evidence="1">The sequence shown here is derived from an EMBL/GenBank/DDBJ whole genome shotgun (WGS) entry which is preliminary data.</text>
</comment>
<proteinExistence type="predicted"/>
<sequence>MNPPVNNLIHSNLLHACSSATMPRRTSQVFESVYLINTAQIFRESIRVILLHPTHFHSISIFLFSPLPISLFVSRFLIAHFPQMPSLTIKTTYHFLGHPLSKILSKTIIHLIICFPSSITFSLVGRAATIQAVSDNYNGINIDRRRLLMKSGVAWIKLLHTSFWEFIIVVSLFGALVVSLATVPKMLLAAGICSNMLGFLCALGILGIPFCVVFAHLMVVGNLARVLSVVESECYGLESFLTANKLTEGRRQTALALTLLSNTSLRLVEFLFEFRMCTDISIWEGPILVSMYSSVLVFDTVMNAVFYYACKP</sequence>
<gene>
    <name evidence="1" type="ORF">OWV82_018354</name>
</gene>
<keyword evidence="2" id="KW-1185">Reference proteome</keyword>
<reference evidence="1 2" key="1">
    <citation type="journal article" date="2023" name="Science">
        <title>Complex scaffold remodeling in plant triterpene biosynthesis.</title>
        <authorList>
            <person name="De La Pena R."/>
            <person name="Hodgson H."/>
            <person name="Liu J.C."/>
            <person name="Stephenson M.J."/>
            <person name="Martin A.C."/>
            <person name="Owen C."/>
            <person name="Harkess A."/>
            <person name="Leebens-Mack J."/>
            <person name="Jimenez L.E."/>
            <person name="Osbourn A."/>
            <person name="Sattely E.S."/>
        </authorList>
    </citation>
    <scope>NUCLEOTIDE SEQUENCE [LARGE SCALE GENOMIC DNA]</scope>
    <source>
        <strain evidence="2">cv. JPN11</strain>
        <tissue evidence="1">Leaf</tissue>
    </source>
</reference>
<evidence type="ECO:0000313" key="1">
    <source>
        <dbReference type="EMBL" id="KAJ4708407.1"/>
    </source>
</evidence>
<evidence type="ECO:0000313" key="2">
    <source>
        <dbReference type="Proteomes" id="UP001164539"/>
    </source>
</evidence>
<dbReference type="Proteomes" id="UP001164539">
    <property type="component" value="Chromosome 10"/>
</dbReference>
<name>A0ACC1XB97_MELAZ</name>
<protein>
    <submittedName>
        <fullName evidence="1">Son of sevenless protein</fullName>
    </submittedName>
</protein>
<dbReference type="EMBL" id="CM051403">
    <property type="protein sequence ID" value="KAJ4708407.1"/>
    <property type="molecule type" value="Genomic_DNA"/>
</dbReference>
<organism evidence="1 2">
    <name type="scientific">Melia azedarach</name>
    <name type="common">Chinaberry tree</name>
    <dbReference type="NCBI Taxonomy" id="155640"/>
    <lineage>
        <taxon>Eukaryota</taxon>
        <taxon>Viridiplantae</taxon>
        <taxon>Streptophyta</taxon>
        <taxon>Embryophyta</taxon>
        <taxon>Tracheophyta</taxon>
        <taxon>Spermatophyta</taxon>
        <taxon>Magnoliopsida</taxon>
        <taxon>eudicotyledons</taxon>
        <taxon>Gunneridae</taxon>
        <taxon>Pentapetalae</taxon>
        <taxon>rosids</taxon>
        <taxon>malvids</taxon>
        <taxon>Sapindales</taxon>
        <taxon>Meliaceae</taxon>
        <taxon>Melia</taxon>
    </lineage>
</organism>